<dbReference type="Proteomes" id="UP001286313">
    <property type="component" value="Unassembled WGS sequence"/>
</dbReference>
<evidence type="ECO:0000313" key="4">
    <source>
        <dbReference type="Proteomes" id="UP001286313"/>
    </source>
</evidence>
<name>A0AAE1BLL6_PETCI</name>
<dbReference type="GO" id="GO:0051898">
    <property type="term" value="P:negative regulation of phosphatidylinositol 3-kinase/protein kinase B signal transduction"/>
    <property type="evidence" value="ECO:0007669"/>
    <property type="project" value="TreeGrafter"/>
</dbReference>
<sequence length="427" mass="48182">MNVCACWCRNYAEVHIRQPSGDVSWTLRVENDLLLDSDGSEVPLEDLHDLYFTTSFFEEDHSSVFTVSQDDKLSGSASKHKIIDSESALSTMTSPLPTRRIRGYSIADTNPATRKLLRSPQPQPGFLRYEQEPMSGITPGFVFLQLFYHERVSDENKPIPLPDTQQIDRAITVIDYIKPQETHKIGVLYVGPDQTTEQEILSNTVGSLRYMFFIRGLGITLELGEVSQKEVFLGGLDTNGVDGTTVCVWHDKMMQVVFHIATMMPTKESDPKCIGKKRHIGNNYVTIVYNESGNPYNINTIKGQYNHAVVEVQPGHHRTNTVQLLFCPELKEFMVQETPRLVSDDSLPLLVRQLALHADLASMVRESIVRPLGGLYTTSGVERLRMIRKIRYSLVGESKKPESSIIDALDLCRGFLDIMNVTGKKWT</sequence>
<dbReference type="GO" id="GO:0030178">
    <property type="term" value="P:negative regulation of Wnt signaling pathway"/>
    <property type="evidence" value="ECO:0007669"/>
    <property type="project" value="TreeGrafter"/>
</dbReference>
<dbReference type="FunFam" id="3.40.50.11210:FF:000001">
    <property type="entry name" value="Ral GTPase-activating protein subunit alpha-1 isoform 1"/>
    <property type="match status" value="1"/>
</dbReference>
<dbReference type="GO" id="GO:0051726">
    <property type="term" value="P:regulation of cell cycle"/>
    <property type="evidence" value="ECO:0007669"/>
    <property type="project" value="TreeGrafter"/>
</dbReference>
<dbReference type="GO" id="GO:0032007">
    <property type="term" value="P:negative regulation of TOR signaling"/>
    <property type="evidence" value="ECO:0007669"/>
    <property type="project" value="TreeGrafter"/>
</dbReference>
<organism evidence="3 4">
    <name type="scientific">Petrolisthes cinctipes</name>
    <name type="common">Flat porcelain crab</name>
    <dbReference type="NCBI Taxonomy" id="88211"/>
    <lineage>
        <taxon>Eukaryota</taxon>
        <taxon>Metazoa</taxon>
        <taxon>Ecdysozoa</taxon>
        <taxon>Arthropoda</taxon>
        <taxon>Crustacea</taxon>
        <taxon>Multicrustacea</taxon>
        <taxon>Malacostraca</taxon>
        <taxon>Eumalacostraca</taxon>
        <taxon>Eucarida</taxon>
        <taxon>Decapoda</taxon>
        <taxon>Pleocyemata</taxon>
        <taxon>Anomura</taxon>
        <taxon>Galatheoidea</taxon>
        <taxon>Porcellanidae</taxon>
        <taxon>Petrolisthes</taxon>
    </lineage>
</organism>
<comment type="caution">
    <text evidence="3">The sequence shown here is derived from an EMBL/GenBank/DDBJ whole genome shotgun (WGS) entry which is preliminary data.</text>
</comment>
<accession>A0AAE1BLL6</accession>
<keyword evidence="4" id="KW-1185">Reference proteome</keyword>
<dbReference type="PANTHER" id="PTHR10063:SF0">
    <property type="entry name" value="TUBERIN"/>
    <property type="match status" value="1"/>
</dbReference>
<dbReference type="SUPFAM" id="SSF111347">
    <property type="entry name" value="Rap/Ran-GAP"/>
    <property type="match status" value="1"/>
</dbReference>
<dbReference type="InterPro" id="IPR035974">
    <property type="entry name" value="Rap/Ran-GAP_sf"/>
</dbReference>
<dbReference type="Pfam" id="PF02145">
    <property type="entry name" value="Rap_GAP"/>
    <property type="match status" value="1"/>
</dbReference>
<gene>
    <name evidence="3" type="ORF">Pcinc_040581</name>
</gene>
<dbReference type="PROSITE" id="PS50085">
    <property type="entry name" value="RAPGAP"/>
    <property type="match status" value="1"/>
</dbReference>
<proteinExistence type="predicted"/>
<keyword evidence="1" id="KW-0343">GTPase activation</keyword>
<dbReference type="InterPro" id="IPR027107">
    <property type="entry name" value="Tuberin/Ral-act_asu"/>
</dbReference>
<dbReference type="Gene3D" id="3.40.50.11210">
    <property type="entry name" value="Rap/Ran-GAP"/>
    <property type="match status" value="1"/>
</dbReference>
<evidence type="ECO:0000256" key="1">
    <source>
        <dbReference type="ARBA" id="ARBA00022468"/>
    </source>
</evidence>
<dbReference type="GO" id="GO:0046627">
    <property type="term" value="P:negative regulation of insulin receptor signaling pathway"/>
    <property type="evidence" value="ECO:0007669"/>
    <property type="project" value="TreeGrafter"/>
</dbReference>
<dbReference type="GO" id="GO:0005634">
    <property type="term" value="C:nucleus"/>
    <property type="evidence" value="ECO:0007669"/>
    <property type="project" value="InterPro"/>
</dbReference>
<dbReference type="GO" id="GO:0051056">
    <property type="term" value="P:regulation of small GTPase mediated signal transduction"/>
    <property type="evidence" value="ECO:0007669"/>
    <property type="project" value="InterPro"/>
</dbReference>
<dbReference type="AlphaFoldDB" id="A0AAE1BLL6"/>
<evidence type="ECO:0000259" key="2">
    <source>
        <dbReference type="PROSITE" id="PS50085"/>
    </source>
</evidence>
<dbReference type="GO" id="GO:0033596">
    <property type="term" value="C:TSC1-TSC2 complex"/>
    <property type="evidence" value="ECO:0007669"/>
    <property type="project" value="TreeGrafter"/>
</dbReference>
<reference evidence="3" key="1">
    <citation type="submission" date="2023-10" db="EMBL/GenBank/DDBJ databases">
        <title>Genome assemblies of two species of porcelain crab, Petrolisthes cinctipes and Petrolisthes manimaculis (Anomura: Porcellanidae).</title>
        <authorList>
            <person name="Angst P."/>
        </authorList>
    </citation>
    <scope>NUCLEOTIDE SEQUENCE</scope>
    <source>
        <strain evidence="3">PB745_01</strain>
        <tissue evidence="3">Gill</tissue>
    </source>
</reference>
<dbReference type="InterPro" id="IPR000331">
    <property type="entry name" value="Rap/Ran_GAP_dom"/>
</dbReference>
<protein>
    <recommendedName>
        <fullName evidence="2">Rap-GAP domain-containing protein</fullName>
    </recommendedName>
</protein>
<dbReference type="GO" id="GO:0005096">
    <property type="term" value="F:GTPase activator activity"/>
    <property type="evidence" value="ECO:0007669"/>
    <property type="project" value="UniProtKB-KW"/>
</dbReference>
<evidence type="ECO:0000313" key="3">
    <source>
        <dbReference type="EMBL" id="KAK3852845.1"/>
    </source>
</evidence>
<dbReference type="EMBL" id="JAWQEG010007214">
    <property type="protein sequence ID" value="KAK3852845.1"/>
    <property type="molecule type" value="Genomic_DNA"/>
</dbReference>
<feature type="domain" description="Rap-GAP" evidence="2">
    <location>
        <begin position="171"/>
        <end position="398"/>
    </location>
</feature>
<dbReference type="PANTHER" id="PTHR10063">
    <property type="entry name" value="TUBERIN"/>
    <property type="match status" value="1"/>
</dbReference>